<dbReference type="Proteomes" id="UP000287651">
    <property type="component" value="Unassembled WGS sequence"/>
</dbReference>
<accession>A0A427A9I1</accession>
<evidence type="ECO:0000256" key="1">
    <source>
        <dbReference type="SAM" id="MobiDB-lite"/>
    </source>
</evidence>
<reference evidence="2 3" key="1">
    <citation type="journal article" date="2014" name="Agronomy (Basel)">
        <title>A Draft Genome Sequence for Ensete ventricosum, the Drought-Tolerant Tree Against Hunger.</title>
        <authorList>
            <person name="Harrison J."/>
            <person name="Moore K.A."/>
            <person name="Paszkiewicz K."/>
            <person name="Jones T."/>
            <person name="Grant M."/>
            <person name="Ambacheew D."/>
            <person name="Muzemil S."/>
            <person name="Studholme D.J."/>
        </authorList>
    </citation>
    <scope>NUCLEOTIDE SEQUENCE [LARGE SCALE GENOMIC DNA]</scope>
</reference>
<evidence type="ECO:0000313" key="3">
    <source>
        <dbReference type="Proteomes" id="UP000287651"/>
    </source>
</evidence>
<protein>
    <submittedName>
        <fullName evidence="2">Uncharacterized protein</fullName>
    </submittedName>
</protein>
<sequence>MREGFERRKGGDGGGGKDEASRLRSQLELILHEALRNTLTATRSGGDPTQDELISCSPPLSPLATMKKKTKMMTRVRRGSNSPTWARTLSFTIAFGLTEQGPATYRVLPYRALLRVPSCPTPFSVMPSPSNECHSLIFLIVVLLLSAN</sequence>
<proteinExistence type="predicted"/>
<feature type="region of interest" description="Disordered" evidence="1">
    <location>
        <begin position="1"/>
        <end position="21"/>
    </location>
</feature>
<organism evidence="2 3">
    <name type="scientific">Ensete ventricosum</name>
    <name type="common">Abyssinian banana</name>
    <name type="synonym">Musa ensete</name>
    <dbReference type="NCBI Taxonomy" id="4639"/>
    <lineage>
        <taxon>Eukaryota</taxon>
        <taxon>Viridiplantae</taxon>
        <taxon>Streptophyta</taxon>
        <taxon>Embryophyta</taxon>
        <taxon>Tracheophyta</taxon>
        <taxon>Spermatophyta</taxon>
        <taxon>Magnoliopsida</taxon>
        <taxon>Liliopsida</taxon>
        <taxon>Zingiberales</taxon>
        <taxon>Musaceae</taxon>
        <taxon>Ensete</taxon>
    </lineage>
</organism>
<comment type="caution">
    <text evidence="2">The sequence shown here is derived from an EMBL/GenBank/DDBJ whole genome shotgun (WGS) entry which is preliminary data.</text>
</comment>
<dbReference type="AlphaFoldDB" id="A0A427A9I1"/>
<gene>
    <name evidence="2" type="ORF">B296_00034029</name>
</gene>
<evidence type="ECO:0000313" key="2">
    <source>
        <dbReference type="EMBL" id="RRT72871.1"/>
    </source>
</evidence>
<dbReference type="EMBL" id="AMZH03003266">
    <property type="protein sequence ID" value="RRT72871.1"/>
    <property type="molecule type" value="Genomic_DNA"/>
</dbReference>
<name>A0A427A9I1_ENSVE</name>